<dbReference type="PROSITE" id="PS50082">
    <property type="entry name" value="WD_REPEATS_2"/>
    <property type="match status" value="1"/>
</dbReference>
<keyword evidence="5" id="KW-0539">Nucleus</keyword>
<dbReference type="InterPro" id="IPR001680">
    <property type="entry name" value="WD40_rpt"/>
</dbReference>
<dbReference type="Pfam" id="PF00400">
    <property type="entry name" value="WD40"/>
    <property type="match status" value="2"/>
</dbReference>
<evidence type="ECO:0000256" key="3">
    <source>
        <dbReference type="ARBA" id="ARBA00022574"/>
    </source>
</evidence>
<keyword evidence="3 6" id="KW-0853">WD repeat</keyword>
<reference evidence="7 8" key="1">
    <citation type="journal article" date="2018" name="Nat. Ecol. Evol.">
        <title>Pezizomycetes genomes reveal the molecular basis of ectomycorrhizal truffle lifestyle.</title>
        <authorList>
            <person name="Murat C."/>
            <person name="Payen T."/>
            <person name="Noel B."/>
            <person name="Kuo A."/>
            <person name="Morin E."/>
            <person name="Chen J."/>
            <person name="Kohler A."/>
            <person name="Krizsan K."/>
            <person name="Balestrini R."/>
            <person name="Da Silva C."/>
            <person name="Montanini B."/>
            <person name="Hainaut M."/>
            <person name="Levati E."/>
            <person name="Barry K.W."/>
            <person name="Belfiori B."/>
            <person name="Cichocki N."/>
            <person name="Clum A."/>
            <person name="Dockter R.B."/>
            <person name="Fauchery L."/>
            <person name="Guy J."/>
            <person name="Iotti M."/>
            <person name="Le Tacon F."/>
            <person name="Lindquist E.A."/>
            <person name="Lipzen A."/>
            <person name="Malagnac F."/>
            <person name="Mello A."/>
            <person name="Molinier V."/>
            <person name="Miyauchi S."/>
            <person name="Poulain J."/>
            <person name="Riccioni C."/>
            <person name="Rubini A."/>
            <person name="Sitrit Y."/>
            <person name="Splivallo R."/>
            <person name="Traeger S."/>
            <person name="Wang M."/>
            <person name="Zifcakova L."/>
            <person name="Wipf D."/>
            <person name="Zambonelli A."/>
            <person name="Paolocci F."/>
            <person name="Nowrousian M."/>
            <person name="Ottonello S."/>
            <person name="Baldrian P."/>
            <person name="Spatafora J.W."/>
            <person name="Henrissat B."/>
            <person name="Nagy L.G."/>
            <person name="Aury J.M."/>
            <person name="Wincker P."/>
            <person name="Grigoriev I.V."/>
            <person name="Bonfante P."/>
            <person name="Martin F.M."/>
        </authorList>
    </citation>
    <scope>NUCLEOTIDE SEQUENCE [LARGE SCALE GENOMIC DNA]</scope>
    <source>
        <strain evidence="7 8">RN42</strain>
    </source>
</reference>
<dbReference type="AlphaFoldDB" id="A0A3N4INK1"/>
<dbReference type="InterPro" id="IPR036322">
    <property type="entry name" value="WD40_repeat_dom_sf"/>
</dbReference>
<dbReference type="SUPFAM" id="SSF50978">
    <property type="entry name" value="WD40 repeat-like"/>
    <property type="match status" value="1"/>
</dbReference>
<keyword evidence="4" id="KW-0677">Repeat</keyword>
<protein>
    <submittedName>
        <fullName evidence="7">WD40 repeat-like protein</fullName>
    </submittedName>
</protein>
<evidence type="ECO:0000313" key="7">
    <source>
        <dbReference type="EMBL" id="RPA85781.1"/>
    </source>
</evidence>
<gene>
    <name evidence="7" type="ORF">BJ508DRAFT_411754</name>
</gene>
<dbReference type="OrthoDB" id="27537at2759"/>
<name>A0A3N4INK1_ASCIM</name>
<dbReference type="GO" id="GO:0048188">
    <property type="term" value="C:Set1C/COMPASS complex"/>
    <property type="evidence" value="ECO:0007669"/>
    <property type="project" value="TreeGrafter"/>
</dbReference>
<dbReference type="EMBL" id="ML119652">
    <property type="protein sequence ID" value="RPA85781.1"/>
    <property type="molecule type" value="Genomic_DNA"/>
</dbReference>
<dbReference type="PANTHER" id="PTHR19861:SF0">
    <property type="entry name" value="WD REPEAT-CONTAINING PROTEIN 82"/>
    <property type="match status" value="1"/>
</dbReference>
<evidence type="ECO:0000256" key="5">
    <source>
        <dbReference type="ARBA" id="ARBA00023242"/>
    </source>
</evidence>
<dbReference type="Gene3D" id="2.130.10.10">
    <property type="entry name" value="YVTN repeat-like/Quinoprotein amine dehydrogenase"/>
    <property type="match status" value="1"/>
</dbReference>
<evidence type="ECO:0000313" key="8">
    <source>
        <dbReference type="Proteomes" id="UP000275078"/>
    </source>
</evidence>
<dbReference type="GO" id="GO:0016070">
    <property type="term" value="P:RNA metabolic process"/>
    <property type="evidence" value="ECO:0007669"/>
    <property type="project" value="UniProtKB-ARBA"/>
</dbReference>
<evidence type="ECO:0000256" key="6">
    <source>
        <dbReference type="PROSITE-ProRule" id="PRU00221"/>
    </source>
</evidence>
<dbReference type="SMART" id="SM00320">
    <property type="entry name" value="WD40"/>
    <property type="match status" value="4"/>
</dbReference>
<comment type="similarity">
    <text evidence="2">Belongs to the WD repeat SWD2 family.</text>
</comment>
<dbReference type="PROSITE" id="PS50294">
    <property type="entry name" value="WD_REPEATS_REGION"/>
    <property type="match status" value="1"/>
</dbReference>
<evidence type="ECO:0000256" key="2">
    <source>
        <dbReference type="ARBA" id="ARBA00005616"/>
    </source>
</evidence>
<dbReference type="InterPro" id="IPR037867">
    <property type="entry name" value="Swd2/WDR82"/>
</dbReference>
<dbReference type="PANTHER" id="PTHR19861">
    <property type="entry name" value="WD40 REPEAT PROTEIN SWD2"/>
    <property type="match status" value="1"/>
</dbReference>
<dbReference type="Proteomes" id="UP000275078">
    <property type="component" value="Unassembled WGS sequence"/>
</dbReference>
<feature type="repeat" description="WD" evidence="6">
    <location>
        <begin position="126"/>
        <end position="167"/>
    </location>
</feature>
<dbReference type="STRING" id="1160509.A0A3N4INK1"/>
<proteinExistence type="inferred from homology"/>
<evidence type="ECO:0000256" key="4">
    <source>
        <dbReference type="ARBA" id="ARBA00022737"/>
    </source>
</evidence>
<organism evidence="7 8">
    <name type="scientific">Ascobolus immersus RN42</name>
    <dbReference type="NCBI Taxonomy" id="1160509"/>
    <lineage>
        <taxon>Eukaryota</taxon>
        <taxon>Fungi</taxon>
        <taxon>Dikarya</taxon>
        <taxon>Ascomycota</taxon>
        <taxon>Pezizomycotina</taxon>
        <taxon>Pezizomycetes</taxon>
        <taxon>Pezizales</taxon>
        <taxon>Ascobolaceae</taxon>
        <taxon>Ascobolus</taxon>
    </lineage>
</organism>
<dbReference type="GO" id="GO:0003682">
    <property type="term" value="F:chromatin binding"/>
    <property type="evidence" value="ECO:0007669"/>
    <property type="project" value="TreeGrafter"/>
</dbReference>
<comment type="subcellular location">
    <subcellularLocation>
        <location evidence="1">Nucleus</location>
    </subcellularLocation>
</comment>
<accession>A0A3N4INK1</accession>
<keyword evidence="8" id="KW-1185">Reference proteome</keyword>
<dbReference type="InterPro" id="IPR015943">
    <property type="entry name" value="WD40/YVTN_repeat-like_dom_sf"/>
</dbReference>
<evidence type="ECO:0000256" key="1">
    <source>
        <dbReference type="ARBA" id="ARBA00004123"/>
    </source>
</evidence>
<sequence>MAAPHASRNHPPALNIAETILHYRPAKTFQLPVTPKTSNSRSDPPEVTCLDFDDQGEYCIASTSDETLQLYDCKLGKFQKTLYSKKYGVHLAKFTHSNSQVIYASTKEDDTLRYLSLHDNSYIRYFRGHKGKVTTLEFSPVDEHFLSGSLDGTVRIWDLRSQSVQGSLSLSAPHLVAFDPMGIIFAVACHRDASVYLYDARNFDRSPFATFRVEDNEYLNTLSYPPTMPKWSKLEFTNDGKRILLGTKGLAHYVLDSYNGQLINRLHRNAAPRTERETSGDCCFSPDARYVVGGDGQKNLVVWDTFVKPEKGLSLWPVHGEEYAKDAAGVVVFNPRHALIATANKEVAFWLPNMRSTSPPDSPR</sequence>